<dbReference type="EMBL" id="RJKE01000001">
    <property type="protein sequence ID" value="ROO89882.1"/>
    <property type="molecule type" value="Genomic_DNA"/>
</dbReference>
<gene>
    <name evidence="2" type="ORF">EDD29_7592</name>
</gene>
<comment type="caution">
    <text evidence="2">The sequence shown here is derived from an EMBL/GenBank/DDBJ whole genome shotgun (WGS) entry which is preliminary data.</text>
</comment>
<organism evidence="2 3">
    <name type="scientific">Actinocorallia herbida</name>
    <dbReference type="NCBI Taxonomy" id="58109"/>
    <lineage>
        <taxon>Bacteria</taxon>
        <taxon>Bacillati</taxon>
        <taxon>Actinomycetota</taxon>
        <taxon>Actinomycetes</taxon>
        <taxon>Streptosporangiales</taxon>
        <taxon>Thermomonosporaceae</taxon>
        <taxon>Actinocorallia</taxon>
    </lineage>
</organism>
<keyword evidence="3" id="KW-1185">Reference proteome</keyword>
<evidence type="ECO:0000313" key="3">
    <source>
        <dbReference type="Proteomes" id="UP000272400"/>
    </source>
</evidence>
<dbReference type="AlphaFoldDB" id="A0A3N1D8M4"/>
<evidence type="ECO:0000313" key="2">
    <source>
        <dbReference type="EMBL" id="ROO89882.1"/>
    </source>
</evidence>
<accession>A0A3N1D8M4</accession>
<reference evidence="2 3" key="1">
    <citation type="submission" date="2018-11" db="EMBL/GenBank/DDBJ databases">
        <title>Sequencing the genomes of 1000 actinobacteria strains.</title>
        <authorList>
            <person name="Klenk H.-P."/>
        </authorList>
    </citation>
    <scope>NUCLEOTIDE SEQUENCE [LARGE SCALE GENOMIC DNA]</scope>
    <source>
        <strain evidence="2 3">DSM 44254</strain>
    </source>
</reference>
<evidence type="ECO:0000256" key="1">
    <source>
        <dbReference type="SAM" id="MobiDB-lite"/>
    </source>
</evidence>
<feature type="compositionally biased region" description="Low complexity" evidence="1">
    <location>
        <begin position="166"/>
        <end position="176"/>
    </location>
</feature>
<feature type="region of interest" description="Disordered" evidence="1">
    <location>
        <begin position="52"/>
        <end position="205"/>
    </location>
</feature>
<feature type="compositionally biased region" description="Low complexity" evidence="1">
    <location>
        <begin position="143"/>
        <end position="159"/>
    </location>
</feature>
<sequence>MASVLPVLALSGWAIVGLALLSTGSVPPTELTLAAPQAEHTLHWAEVPEPTRVAAPRLSAPEVTTAGTSTPLSSRPGAVGGVRPDQQAPQASQGAQDAAPEGPGTEPQSAPDKPRGDSEAAEGPAHPASPAAPVYGPSGASEGAPAHPAATPAHQGATPAPHPADGHGQPHPAAAPSGGGAEAGDDRTRETAGAGRARGPLRHLIPRAKPCGKSLRALWRCPNLPVSLRLS</sequence>
<protein>
    <submittedName>
        <fullName evidence="2">Uncharacterized protein</fullName>
    </submittedName>
</protein>
<proteinExistence type="predicted"/>
<name>A0A3N1D8M4_9ACTN</name>
<dbReference type="Proteomes" id="UP000272400">
    <property type="component" value="Unassembled WGS sequence"/>
</dbReference>